<protein>
    <submittedName>
        <fullName evidence="1">Uncharacterized protein</fullName>
    </submittedName>
</protein>
<dbReference type="EMBL" id="CM046131">
    <property type="protein sequence ID" value="KAI8430593.1"/>
    <property type="molecule type" value="Genomic_DNA"/>
</dbReference>
<keyword evidence="2" id="KW-1185">Reference proteome</keyword>
<dbReference type="Proteomes" id="UP001064048">
    <property type="component" value="Chromosome Z"/>
</dbReference>
<accession>A0ACC0K2I3</accession>
<name>A0ACC0K2I3_CHOFU</name>
<proteinExistence type="predicted"/>
<organism evidence="1 2">
    <name type="scientific">Choristoneura fumiferana</name>
    <name type="common">Spruce budworm moth</name>
    <name type="synonym">Archips fumiferana</name>
    <dbReference type="NCBI Taxonomy" id="7141"/>
    <lineage>
        <taxon>Eukaryota</taxon>
        <taxon>Metazoa</taxon>
        <taxon>Ecdysozoa</taxon>
        <taxon>Arthropoda</taxon>
        <taxon>Hexapoda</taxon>
        <taxon>Insecta</taxon>
        <taxon>Pterygota</taxon>
        <taxon>Neoptera</taxon>
        <taxon>Endopterygota</taxon>
        <taxon>Lepidoptera</taxon>
        <taxon>Glossata</taxon>
        <taxon>Ditrysia</taxon>
        <taxon>Tortricoidea</taxon>
        <taxon>Tortricidae</taxon>
        <taxon>Tortricinae</taxon>
        <taxon>Choristoneura</taxon>
    </lineage>
</organism>
<evidence type="ECO:0000313" key="2">
    <source>
        <dbReference type="Proteomes" id="UP001064048"/>
    </source>
</evidence>
<reference evidence="1 2" key="1">
    <citation type="journal article" date="2022" name="Genome Biol. Evol.">
        <title>The Spruce Budworm Genome: Reconstructing the Evolutionary History of Antifreeze Proteins.</title>
        <authorList>
            <person name="Beliveau C."/>
            <person name="Gagne P."/>
            <person name="Picq S."/>
            <person name="Vernygora O."/>
            <person name="Keeling C.I."/>
            <person name="Pinkney K."/>
            <person name="Doucet D."/>
            <person name="Wen F."/>
            <person name="Johnston J.S."/>
            <person name="Maaroufi H."/>
            <person name="Boyle B."/>
            <person name="Laroche J."/>
            <person name="Dewar K."/>
            <person name="Juretic N."/>
            <person name="Blackburn G."/>
            <person name="Nisole A."/>
            <person name="Brunet B."/>
            <person name="Brandao M."/>
            <person name="Lumley L."/>
            <person name="Duan J."/>
            <person name="Quan G."/>
            <person name="Lucarotti C.J."/>
            <person name="Roe A.D."/>
            <person name="Sperling F.A.H."/>
            <person name="Levesque R.C."/>
            <person name="Cusson M."/>
        </authorList>
    </citation>
    <scope>NUCLEOTIDE SEQUENCE [LARGE SCALE GENOMIC DNA]</scope>
    <source>
        <strain evidence="1">Glfc:IPQL:Cfum</strain>
    </source>
</reference>
<comment type="caution">
    <text evidence="1">The sequence shown here is derived from an EMBL/GenBank/DDBJ whole genome shotgun (WGS) entry which is preliminary data.</text>
</comment>
<sequence>MPEYKYELRSGSTRIIRLWLDSGGQQMMVSINEQVTSSVAVEFAADVWRHVCLSYQSDYGAWALYLDSQLIFCESSNNLLGYIVPGGGSWILGYGTSEKGSPNGLDGEIYGASMILLSTIERNITLKRDPRYGQKAFRRNRIRGENEQDNKYIVLGDLQVEEIRYSLHGTTTPAPINKTKNYVLFTTPYSYIEHDVGIELTSEKQKHVSTSSEKEILDIPVTESLRSSEKDAVSFWNLVTKHDRFKVQSKKELADNGTQDLPTVFEYETPPLTTAPKGDFSVRMLEKQENMNLINSNNMMSNKQYVDILSDVEKPPPPQDKSKVYGQWTSSKFVGNVLKYLKSINFYQNREQKKVPPTIPLVKISDTYPYQSEFKLSKLRPPLRESLKEPPVQAASSLSSKKALPDLERHRGSNLMTILPFLKSVEYFIDDHQNNQTKRTNDNEMYSKTFANANKWHNVKSYSNDYTPRRIDLDLDGKSNIEVKIAEANKKQPSPRIKYKHDRRHEKKKKISNKFGASTKTASKHHKMNSNDSYEELHYCGKGFRLDVLECMEIIRYNSMGSIINEQVRRAKRGVVSINCDYDARAERAKRACRGSGRRRARTDMAAFHDMPRNFMICLNWPNHEMAALHDMPRNFMICLNFTRQIAKRPMHLTRVGAAAASRGGVEFYARDRECRREWSQLGLEESLQGGARCSLQQQSFDQYTMRFFVLCVLAGTAWAREDGWQPIVPESSLTYSTYVKSPERSLESSPHLKIVNRRPVSHNSFTSSKLFGTSPADSDTCSVHKVSMNQELFYQYVEYEKDLPDLKEFTLCLWSKFHNHSEDHPLFSYSVEDSPKEISAWISNTAEASYFSMAIHGQTFFRLNYPLKLNTWYHSCQSWNGKTGEWQIWVDAERVGRGFHNRLVGHVIKGGGVAVSGQEQSLLYRKDGLEPTFKQQSGLMGEITMLQLYHVALTAGKAHKDHKHHHAHHFKHDGSPLEASAEAVTEPPQPEATPLGNGNFLIGGQLQRPQNLNIAGVQQQQQIIPAHLPNGLQLQQGYINGQLGNRIVSEQLLNSVHQIPGTQTSNRIPQIALAELPGSSSPSHSFPVRQSVGPSKVFSTVSLSGSLLNPANVQYIDDTSSHNLFKRDSKKRDKRDNPEKELEETSSGKKEKRGLVALSDGSIVDEALLSPSLAEDNDDRLFQQSLMSGLAGVVGNLPVQNLQKETVDEREPAEAEVKAVMQVCSSCSSEPFKKALVLSWRSTPKKLHSGAHYYKGLPICRAF</sequence>
<evidence type="ECO:0000313" key="1">
    <source>
        <dbReference type="EMBL" id="KAI8430593.1"/>
    </source>
</evidence>
<gene>
    <name evidence="1" type="ORF">MSG28_000810</name>
</gene>